<dbReference type="EMBL" id="JBHRSS010000003">
    <property type="protein sequence ID" value="MFC3104176.1"/>
    <property type="molecule type" value="Genomic_DNA"/>
</dbReference>
<keyword evidence="5" id="KW-0282">Flagellum</keyword>
<protein>
    <submittedName>
        <fullName evidence="5">Flagella synthesis protein FlgN</fullName>
    </submittedName>
</protein>
<organism evidence="5 6">
    <name type="scientific">Salinisphaera aquimarina</name>
    <dbReference type="NCBI Taxonomy" id="2094031"/>
    <lineage>
        <taxon>Bacteria</taxon>
        <taxon>Pseudomonadati</taxon>
        <taxon>Pseudomonadota</taxon>
        <taxon>Gammaproteobacteria</taxon>
        <taxon>Salinisphaerales</taxon>
        <taxon>Salinisphaeraceae</taxon>
        <taxon>Salinisphaera</taxon>
    </lineage>
</organism>
<reference evidence="6" key="1">
    <citation type="journal article" date="2019" name="Int. J. Syst. Evol. Microbiol.">
        <title>The Global Catalogue of Microorganisms (GCM) 10K type strain sequencing project: providing services to taxonomists for standard genome sequencing and annotation.</title>
        <authorList>
            <consortium name="The Broad Institute Genomics Platform"/>
            <consortium name="The Broad Institute Genome Sequencing Center for Infectious Disease"/>
            <person name="Wu L."/>
            <person name="Ma J."/>
        </authorList>
    </citation>
    <scope>NUCLEOTIDE SEQUENCE [LARGE SCALE GENOMIC DNA]</scope>
    <source>
        <strain evidence="6">KCTC 52640</strain>
    </source>
</reference>
<keyword evidence="6" id="KW-1185">Reference proteome</keyword>
<evidence type="ECO:0000256" key="4">
    <source>
        <dbReference type="SAM" id="Coils"/>
    </source>
</evidence>
<dbReference type="InterPro" id="IPR007809">
    <property type="entry name" value="FlgN-like"/>
</dbReference>
<dbReference type="InterPro" id="IPR036679">
    <property type="entry name" value="FlgN-like_sf"/>
</dbReference>
<keyword evidence="5" id="KW-0969">Cilium</keyword>
<evidence type="ECO:0000256" key="2">
    <source>
        <dbReference type="ARBA" id="ARBA00007703"/>
    </source>
</evidence>
<proteinExistence type="inferred from homology"/>
<comment type="similarity">
    <text evidence="2">Belongs to the FlgN family.</text>
</comment>
<evidence type="ECO:0000256" key="3">
    <source>
        <dbReference type="ARBA" id="ARBA00022795"/>
    </source>
</evidence>
<keyword evidence="4" id="KW-0175">Coiled coil</keyword>
<dbReference type="Proteomes" id="UP001595462">
    <property type="component" value="Unassembled WGS sequence"/>
</dbReference>
<comment type="caution">
    <text evidence="5">The sequence shown here is derived from an EMBL/GenBank/DDBJ whole genome shotgun (WGS) entry which is preliminary data.</text>
</comment>
<keyword evidence="5" id="KW-0966">Cell projection</keyword>
<evidence type="ECO:0000313" key="6">
    <source>
        <dbReference type="Proteomes" id="UP001595462"/>
    </source>
</evidence>
<dbReference type="Gene3D" id="1.20.58.300">
    <property type="entry name" value="FlgN-like"/>
    <property type="match status" value="1"/>
</dbReference>
<dbReference type="RefSeq" id="WP_380688905.1">
    <property type="nucleotide sequence ID" value="NZ_JBHRSS010000003.1"/>
</dbReference>
<evidence type="ECO:0000256" key="1">
    <source>
        <dbReference type="ARBA" id="ARBA00002397"/>
    </source>
</evidence>
<dbReference type="SUPFAM" id="SSF140566">
    <property type="entry name" value="FlgN-like"/>
    <property type="match status" value="1"/>
</dbReference>
<keyword evidence="3" id="KW-1005">Bacterial flagellum biogenesis</keyword>
<accession>A0ABV7ERN9</accession>
<name>A0ABV7ERN9_9GAMM</name>
<comment type="function">
    <text evidence="1">Required for the efficient initiation of filament assembly.</text>
</comment>
<evidence type="ECO:0000313" key="5">
    <source>
        <dbReference type="EMBL" id="MFC3104176.1"/>
    </source>
</evidence>
<gene>
    <name evidence="5" type="ORF">ACFOSU_09745</name>
</gene>
<sequence length="152" mass="16592">MTRDFQAHLAHQHARLGEFIALLGREQSVLAATPVAIDALSDITENKRTLAAELEQLEAQRQQLVIAHGEAADRAGAQALSERLGCSDLWQDFIARVDEASTLNRLNGLYIGTRLDHTQRTLGFLRQISAQSLYSADGQRAPSSGRRISSGA</sequence>
<feature type="coiled-coil region" evidence="4">
    <location>
        <begin position="40"/>
        <end position="74"/>
    </location>
</feature>
<dbReference type="Pfam" id="PF05130">
    <property type="entry name" value="FlgN"/>
    <property type="match status" value="1"/>
</dbReference>